<proteinExistence type="predicted"/>
<evidence type="ECO:0000313" key="1">
    <source>
        <dbReference type="EMBL" id="KAK7024637.1"/>
    </source>
</evidence>
<keyword evidence="2" id="KW-1185">Reference proteome</keyword>
<sequence>MSYVSGFSIVAPPVADVDRINNIAGNWTWAEGDPTKILIHLFVNNITDVCVFTKANPIHSEGIQRKIQEEMEIDGQRHGTIFYQADKVGEYILCAYEDVTMPEGYSQHRHTAGEIANRWMQTIESGVCCKLECF</sequence>
<name>A0AAW0BF08_9AGAR</name>
<gene>
    <name evidence="1" type="ORF">VNI00_016141</name>
</gene>
<comment type="caution">
    <text evidence="1">The sequence shown here is derived from an EMBL/GenBank/DDBJ whole genome shotgun (WGS) entry which is preliminary data.</text>
</comment>
<organism evidence="1 2">
    <name type="scientific">Paramarasmius palmivorus</name>
    <dbReference type="NCBI Taxonomy" id="297713"/>
    <lineage>
        <taxon>Eukaryota</taxon>
        <taxon>Fungi</taxon>
        <taxon>Dikarya</taxon>
        <taxon>Basidiomycota</taxon>
        <taxon>Agaricomycotina</taxon>
        <taxon>Agaricomycetes</taxon>
        <taxon>Agaricomycetidae</taxon>
        <taxon>Agaricales</taxon>
        <taxon>Marasmiineae</taxon>
        <taxon>Marasmiaceae</taxon>
        <taxon>Paramarasmius</taxon>
    </lineage>
</organism>
<dbReference type="AlphaFoldDB" id="A0AAW0BF08"/>
<accession>A0AAW0BF08</accession>
<dbReference type="Proteomes" id="UP001383192">
    <property type="component" value="Unassembled WGS sequence"/>
</dbReference>
<dbReference type="EMBL" id="JAYKXP010000118">
    <property type="protein sequence ID" value="KAK7024637.1"/>
    <property type="molecule type" value="Genomic_DNA"/>
</dbReference>
<protein>
    <submittedName>
        <fullName evidence="1">Uncharacterized protein</fullName>
    </submittedName>
</protein>
<reference evidence="1 2" key="1">
    <citation type="submission" date="2024-01" db="EMBL/GenBank/DDBJ databases">
        <title>A draft genome for a cacao thread blight-causing isolate of Paramarasmius palmivorus.</title>
        <authorList>
            <person name="Baruah I.K."/>
            <person name="Bukari Y."/>
            <person name="Amoako-Attah I."/>
            <person name="Meinhardt L.W."/>
            <person name="Bailey B.A."/>
            <person name="Cohen S.P."/>
        </authorList>
    </citation>
    <scope>NUCLEOTIDE SEQUENCE [LARGE SCALE GENOMIC DNA]</scope>
    <source>
        <strain evidence="1 2">GH-12</strain>
    </source>
</reference>
<evidence type="ECO:0000313" key="2">
    <source>
        <dbReference type="Proteomes" id="UP001383192"/>
    </source>
</evidence>